<dbReference type="Proteomes" id="UP000664991">
    <property type="component" value="Unassembled WGS sequence"/>
</dbReference>
<evidence type="ECO:0000313" key="5">
    <source>
        <dbReference type="Proteomes" id="UP000664991"/>
    </source>
</evidence>
<evidence type="ECO:0000256" key="2">
    <source>
        <dbReference type="ARBA" id="ARBA00022553"/>
    </source>
</evidence>
<protein>
    <recommendedName>
        <fullName evidence="3">Spermatogenesis-associated protein 6 N-terminal domain-containing protein</fullName>
    </recommendedName>
</protein>
<dbReference type="AlphaFoldDB" id="A0A836D6K5"/>
<evidence type="ECO:0000256" key="1">
    <source>
        <dbReference type="ARBA" id="ARBA00006215"/>
    </source>
</evidence>
<dbReference type="EMBL" id="JAEMGP010000002">
    <property type="protein sequence ID" value="KAG5213365.1"/>
    <property type="molecule type" value="Genomic_DNA"/>
</dbReference>
<evidence type="ECO:0000313" key="4">
    <source>
        <dbReference type="EMBL" id="KAG5213365.1"/>
    </source>
</evidence>
<evidence type="ECO:0000259" key="3">
    <source>
        <dbReference type="Pfam" id="PF14909"/>
    </source>
</evidence>
<organism evidence="4 5">
    <name type="scientific">Ovis aries</name>
    <name type="common">Sheep</name>
    <dbReference type="NCBI Taxonomy" id="9940"/>
    <lineage>
        <taxon>Eukaryota</taxon>
        <taxon>Metazoa</taxon>
        <taxon>Chordata</taxon>
        <taxon>Craniata</taxon>
        <taxon>Vertebrata</taxon>
        <taxon>Euteleostomi</taxon>
        <taxon>Mammalia</taxon>
        <taxon>Eutheria</taxon>
        <taxon>Laurasiatheria</taxon>
        <taxon>Artiodactyla</taxon>
        <taxon>Ruminantia</taxon>
        <taxon>Pecora</taxon>
        <taxon>Bovidae</taxon>
        <taxon>Caprinae</taxon>
        <taxon>Ovis</taxon>
    </lineage>
</organism>
<dbReference type="PANTHER" id="PTHR16435">
    <property type="entry name" value="SPERMATOGENESIS-ASSOCIATED PROTEIN 6 SPATA6"/>
    <property type="match status" value="1"/>
</dbReference>
<comment type="similarity">
    <text evidence="1">Belongs to the SPATA6 family.</text>
</comment>
<dbReference type="InterPro" id="IPR042769">
    <property type="entry name" value="SPATA6_fam"/>
</dbReference>
<gene>
    <name evidence="4" type="ORF">JEQ12_009151</name>
</gene>
<proteinExistence type="inferred from homology"/>
<feature type="domain" description="Spermatogenesis-associated protein 6 N-terminal" evidence="3">
    <location>
        <begin position="4"/>
        <end position="117"/>
    </location>
</feature>
<dbReference type="GO" id="GO:0120212">
    <property type="term" value="C:sperm head-tail coupling apparatus"/>
    <property type="evidence" value="ECO:0007669"/>
    <property type="project" value="InterPro"/>
</dbReference>
<dbReference type="PANTHER" id="PTHR16435:SF5">
    <property type="entry name" value="SPERMATOGENESIS ASSOCIATED 6-LIKE PROTEIN"/>
    <property type="match status" value="1"/>
</dbReference>
<dbReference type="Pfam" id="PF14909">
    <property type="entry name" value="SPATA6"/>
    <property type="match status" value="1"/>
</dbReference>
<dbReference type="GO" id="GO:0032027">
    <property type="term" value="F:myosin light chain binding"/>
    <property type="evidence" value="ECO:0007669"/>
    <property type="project" value="InterPro"/>
</dbReference>
<comment type="caution">
    <text evidence="4">The sequence shown here is derived from an EMBL/GenBank/DDBJ whole genome shotgun (WGS) entry which is preliminary data.</text>
</comment>
<accession>A0A836D6K5</accession>
<name>A0A836D6K5_SHEEP</name>
<dbReference type="InterPro" id="IPR032732">
    <property type="entry name" value="SPATA6_N"/>
</dbReference>
<keyword evidence="2" id="KW-0597">Phosphoprotein</keyword>
<reference evidence="4 5" key="1">
    <citation type="submission" date="2020-12" db="EMBL/GenBank/DDBJ databases">
        <title>De novo assembly of Tibetan sheep genome.</title>
        <authorList>
            <person name="Li X."/>
        </authorList>
    </citation>
    <scope>NUCLEOTIDE SEQUENCE [LARGE SCALE GENOMIC DNA]</scope>
    <source>
        <tissue evidence="4">Heart</tissue>
    </source>
</reference>
<dbReference type="GO" id="GO:0007283">
    <property type="term" value="P:spermatogenesis"/>
    <property type="evidence" value="ECO:0007669"/>
    <property type="project" value="InterPro"/>
</dbReference>
<sequence>MREGVFLPDKHDVFLGVYLLNQYLETDCFPSMFPIMIQRSMRFEKVFENAIDPGAVADILEMWQELAYYEENTRDFLFPEPRLTPSHPGMCREVLMKTVEGFPGIAPKIEFSTRTAIRERVFLHRNRFFDNLPLSRKINELTVVEDSYQRLAHTLYKSETKASSVLRKLLEFSYSHVFVFVCLGQVYSEFLSSSLDSLGANVKDESPVKVYVGSIPTLSVVIVIAFYRIEYREVVNHLFLKSDWLVQEESISEVQNILDRPGYPLKKYRAHEQKYF</sequence>